<name>A0ABV1ESB5_9FIRM</name>
<evidence type="ECO:0000259" key="1">
    <source>
        <dbReference type="PROSITE" id="PS51278"/>
    </source>
</evidence>
<evidence type="ECO:0000313" key="3">
    <source>
        <dbReference type="Proteomes" id="UP001440599"/>
    </source>
</evidence>
<dbReference type="PANTHER" id="PTHR42824:SF1">
    <property type="entry name" value="GLUTAMINE AMIDOTRANSFERASE YAFJ-RELATED"/>
    <property type="match status" value="1"/>
</dbReference>
<dbReference type="Pfam" id="PF13522">
    <property type="entry name" value="GATase_6"/>
    <property type="match status" value="1"/>
</dbReference>
<dbReference type="Proteomes" id="UP001440599">
    <property type="component" value="Unassembled WGS sequence"/>
</dbReference>
<organism evidence="2 3">
    <name type="scientific">Flavonifractor hominis</name>
    <dbReference type="NCBI Taxonomy" id="3133178"/>
    <lineage>
        <taxon>Bacteria</taxon>
        <taxon>Bacillati</taxon>
        <taxon>Bacillota</taxon>
        <taxon>Clostridia</taxon>
        <taxon>Eubacteriales</taxon>
        <taxon>Oscillospiraceae</taxon>
        <taxon>Flavonifractor</taxon>
    </lineage>
</organism>
<dbReference type="CDD" id="cd00352">
    <property type="entry name" value="Gn_AT_II"/>
    <property type="match status" value="1"/>
</dbReference>
<sequence>MCCLFGLMDCRHALTGRQKSRLISCLATESEARGTDAAGIAYNSSGRLRIYKRPGPAHLLRFRIPEDAQVVMGHTRLTTQGNAAHNRNNHPFAGQVPGSRFALAHNGVLYNDLSLRRSHSLPHTRIETDSYVAVQLIEQQKALTPASLRQMAETVEGSFVFTVVDEQDNLYVVKGDNPFCLLHFPRIGLYLYASTETILRQAVARTWLRWEQAEKILIDSGDILGINRRGEIQIDHFEMGWTLYPHYRSWRQVSACLPEPRYLEQLKSVAASFGYTAEQIDQLLLEGWSTDEIEDALYCYDYL</sequence>
<dbReference type="InterPro" id="IPR017932">
    <property type="entry name" value="GATase_2_dom"/>
</dbReference>
<dbReference type="RefSeq" id="WP_349141361.1">
    <property type="nucleotide sequence ID" value="NZ_JBBMFT010000016.1"/>
</dbReference>
<dbReference type="Gene3D" id="3.60.20.10">
    <property type="entry name" value="Glutamine Phosphoribosylpyrophosphate, subunit 1, domain 1"/>
    <property type="match status" value="1"/>
</dbReference>
<keyword evidence="2" id="KW-0315">Glutamine amidotransferase</keyword>
<comment type="caution">
    <text evidence="2">The sequence shown here is derived from an EMBL/GenBank/DDBJ whole genome shotgun (WGS) entry which is preliminary data.</text>
</comment>
<dbReference type="EMBL" id="JBBMFT010000016">
    <property type="protein sequence ID" value="MEQ2457488.1"/>
    <property type="molecule type" value="Genomic_DNA"/>
</dbReference>
<dbReference type="PANTHER" id="PTHR42824">
    <property type="entry name" value="GLUTAMINE AMIDOTRANSFERASE"/>
    <property type="match status" value="1"/>
</dbReference>
<proteinExistence type="predicted"/>
<keyword evidence="3" id="KW-1185">Reference proteome</keyword>
<evidence type="ECO:0000313" key="2">
    <source>
        <dbReference type="EMBL" id="MEQ2457488.1"/>
    </source>
</evidence>
<accession>A0ABV1ESB5</accession>
<protein>
    <submittedName>
        <fullName evidence="2">Class II glutamine amidotransferase</fullName>
    </submittedName>
</protein>
<gene>
    <name evidence="2" type="ORF">WMO45_13250</name>
</gene>
<dbReference type="InterPro" id="IPR029055">
    <property type="entry name" value="Ntn_hydrolases_N"/>
</dbReference>
<feature type="domain" description="Glutamine amidotransferase type-2" evidence="1">
    <location>
        <begin position="2"/>
        <end position="221"/>
    </location>
</feature>
<dbReference type="SUPFAM" id="SSF56235">
    <property type="entry name" value="N-terminal nucleophile aminohydrolases (Ntn hydrolases)"/>
    <property type="match status" value="1"/>
</dbReference>
<dbReference type="PROSITE" id="PS51278">
    <property type="entry name" value="GATASE_TYPE_2"/>
    <property type="match status" value="1"/>
</dbReference>
<reference evidence="2 3" key="1">
    <citation type="submission" date="2024-03" db="EMBL/GenBank/DDBJ databases">
        <title>Human intestinal bacterial collection.</title>
        <authorList>
            <person name="Pauvert C."/>
            <person name="Hitch T.C.A."/>
            <person name="Clavel T."/>
        </authorList>
    </citation>
    <scope>NUCLEOTIDE SEQUENCE [LARGE SCALE GENOMIC DNA]</scope>
    <source>
        <strain evidence="2 3">CLA-AP-H34</strain>
    </source>
</reference>